<gene>
    <name evidence="1" type="ORF">CLF_100277</name>
</gene>
<evidence type="ECO:0000313" key="2">
    <source>
        <dbReference type="Proteomes" id="UP000008909"/>
    </source>
</evidence>
<name>G7Y334_CLOSI</name>
<sequence>MPAFSYITSEMTDVSDDGKYCKMKLFCGKNNVMISDFWFQALFMCMEIEDFTEGTIANFHAVAVPMVKPSVQMMIQSSSTHEDICLRLNSHLKGLKSCNFFTELPKVIDPSNKIFHLVQEKKTSNGVAVTELQLQKEVVSHVSEAGSCRTTIKINPGEDKYVLSVCGETRFFAEYVDEFSDESVCKWLFSKALVTGEVCEKRFTIIRPSFLLDCYMISVPVGDLQTALTLPLDIAAKLNAPQKNCRFNVKYFNVGKS</sequence>
<keyword evidence="2" id="KW-1185">Reference proteome</keyword>
<feature type="non-terminal residue" evidence="1">
    <location>
        <position position="257"/>
    </location>
</feature>
<reference key="2">
    <citation type="submission" date="2011-10" db="EMBL/GenBank/DDBJ databases">
        <title>The genome and transcriptome sequence of Clonorchis sinensis provide insights into the carcinogenic liver fluke.</title>
        <authorList>
            <person name="Wang X."/>
            <person name="Huang Y."/>
            <person name="Chen W."/>
            <person name="Liu H."/>
            <person name="Guo L."/>
            <person name="Chen Y."/>
            <person name="Luo F."/>
            <person name="Zhou W."/>
            <person name="Sun J."/>
            <person name="Mao Q."/>
            <person name="Liang P."/>
            <person name="Zhou C."/>
            <person name="Tian Y."/>
            <person name="Men J."/>
            <person name="Lv X."/>
            <person name="Huang L."/>
            <person name="Zhou J."/>
            <person name="Hu Y."/>
            <person name="Li R."/>
            <person name="Zhang F."/>
            <person name="Lei H."/>
            <person name="Li X."/>
            <person name="Hu X."/>
            <person name="Liang C."/>
            <person name="Xu J."/>
            <person name="Wu Z."/>
            <person name="Yu X."/>
        </authorList>
    </citation>
    <scope>NUCLEOTIDE SEQUENCE</scope>
    <source>
        <strain>Henan</strain>
    </source>
</reference>
<dbReference type="Proteomes" id="UP000008909">
    <property type="component" value="Unassembled WGS sequence"/>
</dbReference>
<protein>
    <submittedName>
        <fullName evidence="1">Uncharacterized protein</fullName>
    </submittedName>
</protein>
<dbReference type="AlphaFoldDB" id="G7Y334"/>
<evidence type="ECO:0000313" key="1">
    <source>
        <dbReference type="EMBL" id="GAA47371.1"/>
    </source>
</evidence>
<proteinExistence type="predicted"/>
<organism evidence="1 2">
    <name type="scientific">Clonorchis sinensis</name>
    <name type="common">Chinese liver fluke</name>
    <dbReference type="NCBI Taxonomy" id="79923"/>
    <lineage>
        <taxon>Eukaryota</taxon>
        <taxon>Metazoa</taxon>
        <taxon>Spiralia</taxon>
        <taxon>Lophotrochozoa</taxon>
        <taxon>Platyhelminthes</taxon>
        <taxon>Trematoda</taxon>
        <taxon>Digenea</taxon>
        <taxon>Opisthorchiida</taxon>
        <taxon>Opisthorchiata</taxon>
        <taxon>Opisthorchiidae</taxon>
        <taxon>Clonorchis</taxon>
    </lineage>
</organism>
<accession>G7Y334</accession>
<dbReference type="EMBL" id="DF142836">
    <property type="protein sequence ID" value="GAA47371.1"/>
    <property type="molecule type" value="Genomic_DNA"/>
</dbReference>
<reference evidence="1" key="1">
    <citation type="journal article" date="2011" name="Genome Biol.">
        <title>The draft genome of the carcinogenic human liver fluke Clonorchis sinensis.</title>
        <authorList>
            <person name="Wang X."/>
            <person name="Chen W."/>
            <person name="Huang Y."/>
            <person name="Sun J."/>
            <person name="Men J."/>
            <person name="Liu H."/>
            <person name="Luo F."/>
            <person name="Guo L."/>
            <person name="Lv X."/>
            <person name="Deng C."/>
            <person name="Zhou C."/>
            <person name="Fan Y."/>
            <person name="Li X."/>
            <person name="Huang L."/>
            <person name="Hu Y."/>
            <person name="Liang C."/>
            <person name="Hu X."/>
            <person name="Xu J."/>
            <person name="Yu X."/>
        </authorList>
    </citation>
    <scope>NUCLEOTIDE SEQUENCE [LARGE SCALE GENOMIC DNA]</scope>
    <source>
        <strain evidence="1">Henan</strain>
    </source>
</reference>